<evidence type="ECO:0000256" key="6">
    <source>
        <dbReference type="ARBA" id="ARBA00022946"/>
    </source>
</evidence>
<evidence type="ECO:0000256" key="1">
    <source>
        <dbReference type="ARBA" id="ARBA00004229"/>
    </source>
</evidence>
<dbReference type="Gene3D" id="2.40.480.10">
    <property type="entry name" value="Allene oxide cyclase-like"/>
    <property type="match status" value="1"/>
</dbReference>
<sequence>MATELMARAQIMSTSMAMPTGALKTSTSGLVRAVGLRSSVSSQGLFLKSRSASTSTARRSVTRSVLEAPRVEQSATEAGALNPAEVLIQKLGAMGAPNDTELHKMSDLADRLFLWDDVPKLATKQTFTVYELNEFDRDSPAFLELSRQSVNKIDPETGAHIKALGDQVPFTNKLYDPTLTMRLGITTGICLHMKNYPGRGAPELQQLQFFTPDHYETIMSWYFGDMGHICGMGPFINFQDTLMGITGGSGFFAEARGVVRLHPITPFKFMYTFTISGIPELPKFLLNPLVPPHFGVESHPDALQCKNALPNYTD</sequence>
<proteinExistence type="evidence at transcript level"/>
<evidence type="ECO:0000256" key="5">
    <source>
        <dbReference type="ARBA" id="ARBA00022640"/>
    </source>
</evidence>
<dbReference type="AlphaFoldDB" id="A0A4P8JJ42"/>
<dbReference type="InterPro" id="IPR034871">
    <property type="entry name" value="Allene_oxi_cyc_sf"/>
</dbReference>
<evidence type="ECO:0000313" key="9">
    <source>
        <dbReference type="EMBL" id="QCP71056.1"/>
    </source>
</evidence>
<comment type="catalytic activity">
    <reaction evidence="8">
        <text>(9Z,13S,15Z)-12,13-epoxyoctadeca-9,11,15-trienoate = (9S,13S,15Z)-12-oxophyto-10,15-dienoate</text>
        <dbReference type="Rhea" id="RHEA:22592"/>
        <dbReference type="ChEBI" id="CHEBI:36438"/>
        <dbReference type="ChEBI" id="CHEBI:57411"/>
        <dbReference type="EC" id="5.3.99.6"/>
    </reaction>
</comment>
<dbReference type="InterPro" id="IPR009410">
    <property type="entry name" value="Allene_ox_cyc"/>
</dbReference>
<keyword evidence="6" id="KW-0809">Transit peptide</keyword>
<dbReference type="GO" id="GO:0046423">
    <property type="term" value="F:allene-oxide cyclase activity"/>
    <property type="evidence" value="ECO:0007669"/>
    <property type="project" value="UniProtKB-EC"/>
</dbReference>
<dbReference type="GO" id="GO:0009507">
    <property type="term" value="C:chloroplast"/>
    <property type="evidence" value="ECO:0007669"/>
    <property type="project" value="UniProtKB-SubCell"/>
</dbReference>
<gene>
    <name evidence="9" type="primary">AOC4</name>
</gene>
<accession>A0A4P8JJ42</accession>
<dbReference type="SUPFAM" id="SSF141493">
    <property type="entry name" value="Allene oxide cyclase-like"/>
    <property type="match status" value="1"/>
</dbReference>
<dbReference type="Pfam" id="PF06351">
    <property type="entry name" value="Allene_ox_cyc"/>
    <property type="match status" value="1"/>
</dbReference>
<comment type="subcellular location">
    <subcellularLocation>
        <location evidence="1">Plastid</location>
        <location evidence="1">Chloroplast</location>
    </subcellularLocation>
</comment>
<keyword evidence="7" id="KW-0413">Isomerase</keyword>
<dbReference type="PANTHER" id="PTHR31843:SF11">
    <property type="entry name" value="ALLENE OXIDE CYCLASE 4, CHLOROPLASTIC"/>
    <property type="match status" value="1"/>
</dbReference>
<reference evidence="9" key="1">
    <citation type="submission" date="2018-10" db="EMBL/GenBank/DDBJ databases">
        <title>Transcriptome sequencing and physiological analysis of Pohlia nutans under salt stress reveal the important roles of ROS-scavenging system.</title>
        <authorList>
            <person name="Zhang W."/>
            <person name="Liu S."/>
            <person name="Li C."/>
            <person name="Zhang P."/>
            <person name="Zhang P."/>
        </authorList>
    </citation>
    <scope>NUCLEOTIDE SEQUENCE</scope>
    <source>
        <strain evidence="9">Antarctic Moss No.L</strain>
    </source>
</reference>
<evidence type="ECO:0000256" key="4">
    <source>
        <dbReference type="ARBA" id="ARBA00022528"/>
    </source>
</evidence>
<evidence type="ECO:0000256" key="8">
    <source>
        <dbReference type="ARBA" id="ARBA00049891"/>
    </source>
</evidence>
<dbReference type="PANTHER" id="PTHR31843">
    <property type="entry name" value="ALLENE OXIDE CYCLASE 4, CHLOROPLASTIC"/>
    <property type="match status" value="1"/>
</dbReference>
<dbReference type="EMBL" id="MK036752">
    <property type="protein sequence ID" value="QCP71056.1"/>
    <property type="molecule type" value="mRNA"/>
</dbReference>
<protein>
    <recommendedName>
        <fullName evidence="3">allene-oxide cyclase</fullName>
        <ecNumber evidence="3">5.3.99.6</ecNumber>
    </recommendedName>
</protein>
<evidence type="ECO:0000256" key="2">
    <source>
        <dbReference type="ARBA" id="ARBA00007982"/>
    </source>
</evidence>
<dbReference type="GO" id="GO:0009695">
    <property type="term" value="P:jasmonic acid biosynthetic process"/>
    <property type="evidence" value="ECO:0007669"/>
    <property type="project" value="InterPro"/>
</dbReference>
<keyword evidence="4" id="KW-0150">Chloroplast</keyword>
<keyword evidence="5" id="KW-0934">Plastid</keyword>
<dbReference type="EC" id="5.3.99.6" evidence="3"/>
<evidence type="ECO:0000256" key="3">
    <source>
        <dbReference type="ARBA" id="ARBA00012209"/>
    </source>
</evidence>
<organism evidence="9">
    <name type="scientific">Pohlia nutans</name>
    <dbReference type="NCBI Taxonomy" id="140635"/>
    <lineage>
        <taxon>Eukaryota</taxon>
        <taxon>Viridiplantae</taxon>
        <taxon>Streptophyta</taxon>
        <taxon>Embryophyta</taxon>
        <taxon>Bryophyta</taxon>
        <taxon>Bryophytina</taxon>
        <taxon>Bryopsida</taxon>
        <taxon>Bryidae</taxon>
        <taxon>Bryanae</taxon>
        <taxon>Bryales</taxon>
        <taxon>Mniaceae</taxon>
        <taxon>Pohlia</taxon>
    </lineage>
</organism>
<dbReference type="InterPro" id="IPR044859">
    <property type="entry name" value="Allene_oxi_cyc_Dirigent"/>
</dbReference>
<name>A0A4P8JJ42_9BRYO</name>
<comment type="similarity">
    <text evidence="2">Belongs to the allene oxide cyclase family.</text>
</comment>
<evidence type="ECO:0000256" key="7">
    <source>
        <dbReference type="ARBA" id="ARBA00023235"/>
    </source>
</evidence>